<dbReference type="Gene3D" id="2.150.10.10">
    <property type="entry name" value="Serralysin-like metalloprotease, C-terminal"/>
    <property type="match status" value="4"/>
</dbReference>
<dbReference type="PRINTS" id="PR00313">
    <property type="entry name" value="CABNDNGRPT"/>
</dbReference>
<dbReference type="OrthoDB" id="8479154at2"/>
<keyword evidence="2" id="KW-0964">Secreted</keyword>
<organism evidence="3 4">
    <name type="scientific">Shimia isoporae</name>
    <dbReference type="NCBI Taxonomy" id="647720"/>
    <lineage>
        <taxon>Bacteria</taxon>
        <taxon>Pseudomonadati</taxon>
        <taxon>Pseudomonadota</taxon>
        <taxon>Alphaproteobacteria</taxon>
        <taxon>Rhodobacterales</taxon>
        <taxon>Roseobacteraceae</taxon>
    </lineage>
</organism>
<dbReference type="GO" id="GO:0005576">
    <property type="term" value="C:extracellular region"/>
    <property type="evidence" value="ECO:0007669"/>
    <property type="project" value="UniProtKB-SubCell"/>
</dbReference>
<dbReference type="InterPro" id="IPR011049">
    <property type="entry name" value="Serralysin-like_metalloprot_C"/>
</dbReference>
<evidence type="ECO:0000256" key="2">
    <source>
        <dbReference type="ARBA" id="ARBA00022525"/>
    </source>
</evidence>
<dbReference type="InterPro" id="IPR001343">
    <property type="entry name" value="Hemolysn_Ca-bd"/>
</dbReference>
<proteinExistence type="predicted"/>
<evidence type="ECO:0000256" key="1">
    <source>
        <dbReference type="ARBA" id="ARBA00004613"/>
    </source>
</evidence>
<dbReference type="GO" id="GO:0005509">
    <property type="term" value="F:calcium ion binding"/>
    <property type="evidence" value="ECO:0007669"/>
    <property type="project" value="InterPro"/>
</dbReference>
<dbReference type="InterPro" id="IPR017853">
    <property type="entry name" value="GH"/>
</dbReference>
<dbReference type="Proteomes" id="UP000295673">
    <property type="component" value="Unassembled WGS sequence"/>
</dbReference>
<dbReference type="SUPFAM" id="SSF51445">
    <property type="entry name" value="(Trans)glycosidases"/>
    <property type="match status" value="1"/>
</dbReference>
<dbReference type="InterPro" id="IPR018511">
    <property type="entry name" value="Hemolysin-typ_Ca-bd_CS"/>
</dbReference>
<dbReference type="AlphaFoldDB" id="A0A4R1NL64"/>
<evidence type="ECO:0000313" key="4">
    <source>
        <dbReference type="Proteomes" id="UP000295673"/>
    </source>
</evidence>
<dbReference type="PANTHER" id="PTHR38340">
    <property type="entry name" value="S-LAYER PROTEIN"/>
    <property type="match status" value="1"/>
</dbReference>
<dbReference type="SUPFAM" id="SSF51120">
    <property type="entry name" value="beta-Roll"/>
    <property type="match status" value="2"/>
</dbReference>
<reference evidence="3 4" key="1">
    <citation type="submission" date="2019-03" db="EMBL/GenBank/DDBJ databases">
        <title>Genomic Encyclopedia of Archaeal and Bacterial Type Strains, Phase II (KMG-II): from individual species to whole genera.</title>
        <authorList>
            <person name="Goeker M."/>
        </authorList>
    </citation>
    <scope>NUCLEOTIDE SEQUENCE [LARGE SCALE GENOMIC DNA]</scope>
    <source>
        <strain evidence="3 4">DSM 26433</strain>
    </source>
</reference>
<name>A0A4R1NL64_9RHOB</name>
<sequence length="868" mass="93896">MPTTITIDTDKAPIEVKQDMFGGNILSDTNETDGTPNDSFVEAADALGVSHLRYPGGRAVGEDITQLDTLATGFDQLDADLRAYLDWAKATGTSTTLVVAALDETHTDPAELKAWSQLVLDYMGADAHLIKAYEIGNEFWQTIDETEYGANARAITEALNSVTVDGYQPDIYVQTANVTGGQSNYKGSSNGSISDADAKAAMQHWEADQRPDDWLDGMSASDFYHSLNDYEQRIIKGNLELMQELDADGDITNGFQFDSSNGFDGIVAHYYYNDWEGGFDLTENDSKMEVRNLDLRFAVWEGLIPDDVDIRVTEWNVDSNNYSALGLRAAGTTIEMFANMLELGVDGAEFWAMRHNTSSSVAGPHLDNRAIEYTPAGLAIQHLSDAFENAGGSLELITVEGFNPSEMEVNVFNSEDYVVVYVMSMSDDFGKQFDLDLSGLVDGALDWNAIKFGIDENSSDGLSENRAYDEDGLLVSRNPKRVISNEERDALIAKLGDAFSDGMIKLSGGVWKTYLPHPEDILLRPGVTNPTSLEDFYYPTESDVIGMETYFSRDALGGSVAEFSFELDPYELIAITIKKADAAIHQTGTDKSEYFAGGSGNDVFHGGNGADTIRSKEGDDTLYGEKGNDHLVAGKGEDILYGGGGRDNLEGEDGNDRLFGGNGRDTLRGGDGDDTLYGENGDDYLYGDAGNDLMYGGIGSDRLYGYDDNDTMYGDAGTDTLYGGNGNDVMNGGDDNDTLYGQNGNDILFGDAGNDFLSGGEGHDVLKGGTGNDRLYGGRGNDTMTGGDGADVFEYKNGDGMDVITDFNTAEGDILKLAGVKTIDDWNDLVSNHLIQDGNNVIVHMGSTNHITLNNVSIGDLTADDFLF</sequence>
<dbReference type="RefSeq" id="WP_132859155.1">
    <property type="nucleotide sequence ID" value="NZ_SMGR01000001.1"/>
</dbReference>
<dbReference type="PROSITE" id="PS00330">
    <property type="entry name" value="HEMOLYSIN_CALCIUM"/>
    <property type="match status" value="3"/>
</dbReference>
<dbReference type="EMBL" id="SMGR01000001">
    <property type="protein sequence ID" value="TCL09086.1"/>
    <property type="molecule type" value="Genomic_DNA"/>
</dbReference>
<comment type="caution">
    <text evidence="3">The sequence shown here is derived from an EMBL/GenBank/DDBJ whole genome shotgun (WGS) entry which is preliminary data.</text>
</comment>
<dbReference type="PANTHER" id="PTHR38340:SF1">
    <property type="entry name" value="S-LAYER PROTEIN"/>
    <property type="match status" value="1"/>
</dbReference>
<evidence type="ECO:0000313" key="3">
    <source>
        <dbReference type="EMBL" id="TCL09086.1"/>
    </source>
</evidence>
<dbReference type="Gene3D" id="3.20.20.80">
    <property type="entry name" value="Glycosidases"/>
    <property type="match status" value="1"/>
</dbReference>
<protein>
    <submittedName>
        <fullName evidence="3">Hemolysin type calcium-binding protein</fullName>
    </submittedName>
</protein>
<keyword evidence="4" id="KW-1185">Reference proteome</keyword>
<dbReference type="InterPro" id="IPR050557">
    <property type="entry name" value="RTX_toxin/Mannuronan_C5-epim"/>
</dbReference>
<accession>A0A4R1NL64</accession>
<comment type="subcellular location">
    <subcellularLocation>
        <location evidence="1">Secreted</location>
    </subcellularLocation>
</comment>
<dbReference type="Pfam" id="PF00353">
    <property type="entry name" value="HemolysinCabind"/>
    <property type="match status" value="4"/>
</dbReference>
<gene>
    <name evidence="3" type="ORF">BXY66_1129</name>
</gene>